<reference evidence="7 8" key="1">
    <citation type="submission" date="2020-06" db="EMBL/GenBank/DDBJ databases">
        <title>Transcriptomic and genomic resources for Thalictrum thalictroides and T. hernandezii: Facilitating candidate gene discovery in an emerging model plant lineage.</title>
        <authorList>
            <person name="Arias T."/>
            <person name="Riano-Pachon D.M."/>
            <person name="Di Stilio V.S."/>
        </authorList>
    </citation>
    <scope>NUCLEOTIDE SEQUENCE [LARGE SCALE GENOMIC DNA]</scope>
    <source>
        <strain evidence="8">cv. WT478/WT964</strain>
        <tissue evidence="7">Leaves</tissue>
    </source>
</reference>
<proteinExistence type="inferred from homology"/>
<dbReference type="GO" id="GO:0005634">
    <property type="term" value="C:nucleus"/>
    <property type="evidence" value="ECO:0007669"/>
    <property type="project" value="UniProtKB-SubCell"/>
</dbReference>
<keyword evidence="3" id="KW-0832">Ubl conjugation</keyword>
<comment type="similarity">
    <text evidence="5">Belongs to the Fanconi anemia protein FANCD2 family.</text>
</comment>
<feature type="non-terminal residue" evidence="7">
    <location>
        <position position="1"/>
    </location>
</feature>
<evidence type="ECO:0000256" key="5">
    <source>
        <dbReference type="ARBA" id="ARBA00093456"/>
    </source>
</evidence>
<comment type="subcellular location">
    <subcellularLocation>
        <location evidence="1">Nucleus</location>
    </subcellularLocation>
</comment>
<evidence type="ECO:0000256" key="4">
    <source>
        <dbReference type="ARBA" id="ARBA00023242"/>
    </source>
</evidence>
<dbReference type="PANTHER" id="PTHR32086">
    <property type="entry name" value="FANCONI ANEMIA GROUP D2 PROTEIN"/>
    <property type="match status" value="1"/>
</dbReference>
<dbReference type="GO" id="GO:0000793">
    <property type="term" value="C:condensed chromosome"/>
    <property type="evidence" value="ECO:0007669"/>
    <property type="project" value="TreeGrafter"/>
</dbReference>
<name>A0A7J6WE14_THATH</name>
<evidence type="ECO:0000256" key="6">
    <source>
        <dbReference type="SAM" id="MobiDB-lite"/>
    </source>
</evidence>
<dbReference type="InterPro" id="IPR029448">
    <property type="entry name" value="FANCD2"/>
</dbReference>
<keyword evidence="8" id="KW-1185">Reference proteome</keyword>
<evidence type="ECO:0000256" key="3">
    <source>
        <dbReference type="ARBA" id="ARBA00022843"/>
    </source>
</evidence>
<keyword evidence="4" id="KW-0539">Nucleus</keyword>
<dbReference type="OrthoDB" id="27031at2759"/>
<dbReference type="EMBL" id="JABWDY010017119">
    <property type="protein sequence ID" value="KAF5195581.1"/>
    <property type="molecule type" value="Genomic_DNA"/>
</dbReference>
<evidence type="ECO:0000256" key="1">
    <source>
        <dbReference type="ARBA" id="ARBA00004123"/>
    </source>
</evidence>
<dbReference type="Pfam" id="PF14631">
    <property type="entry name" value="FancD2"/>
    <property type="match status" value="2"/>
</dbReference>
<keyword evidence="2" id="KW-1017">Isopeptide bond</keyword>
<dbReference type="GO" id="GO:1990918">
    <property type="term" value="P:double-strand break repair involved in meiotic recombination"/>
    <property type="evidence" value="ECO:0007669"/>
    <property type="project" value="TreeGrafter"/>
</dbReference>
<evidence type="ECO:0000256" key="2">
    <source>
        <dbReference type="ARBA" id="ARBA00022499"/>
    </source>
</evidence>
<evidence type="ECO:0000313" key="7">
    <source>
        <dbReference type="EMBL" id="KAF5195581.1"/>
    </source>
</evidence>
<dbReference type="PANTHER" id="PTHR32086:SF0">
    <property type="entry name" value="FANCONI ANEMIA GROUP D2 PROTEIN"/>
    <property type="match status" value="1"/>
</dbReference>
<dbReference type="GO" id="GO:0070182">
    <property type="term" value="F:DNA polymerase binding"/>
    <property type="evidence" value="ECO:0007669"/>
    <property type="project" value="TreeGrafter"/>
</dbReference>
<dbReference type="Proteomes" id="UP000554482">
    <property type="component" value="Unassembled WGS sequence"/>
</dbReference>
<feature type="region of interest" description="Disordered" evidence="6">
    <location>
        <begin position="688"/>
        <end position="715"/>
    </location>
</feature>
<accession>A0A7J6WE14</accession>
<feature type="region of interest" description="Disordered" evidence="6">
    <location>
        <begin position="1260"/>
        <end position="1290"/>
    </location>
</feature>
<evidence type="ECO:0000313" key="8">
    <source>
        <dbReference type="Proteomes" id="UP000554482"/>
    </source>
</evidence>
<feature type="compositionally biased region" description="Acidic residues" evidence="6">
    <location>
        <begin position="1260"/>
        <end position="1273"/>
    </location>
</feature>
<sequence>KEIIGSLSEIIGGDEKNNDNVVESLQQLLQEDSEVIVPVFDSFSNLHLSEKLQEQVVTIGLSFIRTIDAQHMPFLLRFLLLSATSTNARRIISQIRHHLKFVGGMNFHSSWSKGKGKSVADNFEGLVLEALRSSLRFKNILCQEIINELKSFNRAEDHKVIDVWLLMLIYMNGGTLQKTVEKVVKKKIIDDCLGEAIFDQCIHGHRELVQEYFPSFLSVCEYLLVCKEKKAREFGIHLYVSLFDEFSDTYSRHEILGALVTHIGSGVVFEVGSALNAMVLLASKYLQELIPLSSYIIGILDYIEGFNDENLHKVYEVFSLLALSARSNADSIGSSIANELLIVVRKQVCNQDLKYKKMGLIGTLKIVSCLGNMNNATNLSSSQKTNCEESLELLGMSLDSCKSFPLPMIMFYDELIALLECTKLQPAIMDWIGKHVGDFESIFLSDLEGGQLLSAKSFCGLEGELWMNLDGDLSPICLNMLPLVSSLQSSSSLQILPAYFLLLSVVERLTNQGSLGGIDALLGCPLYLPSPKYFVKTVWSSLTGKQKQAMCLSLYYAFNWIRELLNAFCTQVTGSVDCTSQTTRDEIIAKLLKRLRNLVFLESLLNTSLKLHPLPLPELHLFMEHSGSSFGKPNLLQHMEKKNEKRTISQSTSLNKNLKRKSSTISDNGKLKQPTILDVLRRSGALSQEVHERLSDQSSKGRTSQHEEKIPDSNDPEYIEISVAAKILDGQIFKCRALSVDCLSLLTFSKAHDTCCSDSAAELPLHLYLLRDLCHKLDCLTPQTKQNPGGSIRAPFGNSRVMASEFVNKIKNLFPSLKKHFECAVCILKEGEETCQEHWKIQSASAKNPDIPSLVVSKSSVAGSVIREALSCLRKMLNLPDIKMNMPVLSYLLKAFQPMSLPDSVFTGIQPIPSPGNMDYLYCGAFSFMEGVLDTACSSSVLLASEVLLTLESIVDSANYFLEGMSKSTHIGFVQNVIPTLRSRVCTSAHKMIMHNWDCDNLDNGWKSKGETIQKTLQIYFQHSDSTADLLEEFACSILPQTPAWKAKSTEEAVHGIPTLCATTFIIWYRALFEENHAILIKLVKEVIVQEKSRVNIQVESVKALLIKLHQSVKVVVSLVNMCKTHDKVAVHAMAVKYGGKFVDSFLKVFDFLQAHFQAHGEIIIQLVKELQKATRTIQTLCSEAKGSKRTMITSKIPATKRSMERFLFQVKALLHNTTNGCTFWMGNLKHKDLYGQVVSSQVYADVNTDVDDVQNDIDEEEPRDHMDEDVEEQPFSIYGQQGGEAEPCI</sequence>
<dbReference type="GO" id="GO:0031573">
    <property type="term" value="P:mitotic intra-S DNA damage checkpoint signaling"/>
    <property type="evidence" value="ECO:0007669"/>
    <property type="project" value="TreeGrafter"/>
</dbReference>
<protein>
    <submittedName>
        <fullName evidence="7">Fanconi anemia group d2 protein</fullName>
    </submittedName>
</protein>
<dbReference type="GO" id="GO:0036297">
    <property type="term" value="P:interstrand cross-link repair"/>
    <property type="evidence" value="ECO:0007669"/>
    <property type="project" value="TreeGrafter"/>
</dbReference>
<dbReference type="GO" id="GO:0007129">
    <property type="term" value="P:homologous chromosome pairing at meiosis"/>
    <property type="evidence" value="ECO:0007669"/>
    <property type="project" value="TreeGrafter"/>
</dbReference>
<gene>
    <name evidence="7" type="ORF">FRX31_014832</name>
</gene>
<feature type="region of interest" description="Disordered" evidence="6">
    <location>
        <begin position="641"/>
        <end position="669"/>
    </location>
</feature>
<comment type="caution">
    <text evidence="7">The sequence shown here is derived from an EMBL/GenBank/DDBJ whole genome shotgun (WGS) entry which is preliminary data.</text>
</comment>
<organism evidence="7 8">
    <name type="scientific">Thalictrum thalictroides</name>
    <name type="common">Rue-anemone</name>
    <name type="synonym">Anemone thalictroides</name>
    <dbReference type="NCBI Taxonomy" id="46969"/>
    <lineage>
        <taxon>Eukaryota</taxon>
        <taxon>Viridiplantae</taxon>
        <taxon>Streptophyta</taxon>
        <taxon>Embryophyta</taxon>
        <taxon>Tracheophyta</taxon>
        <taxon>Spermatophyta</taxon>
        <taxon>Magnoliopsida</taxon>
        <taxon>Ranunculales</taxon>
        <taxon>Ranunculaceae</taxon>
        <taxon>Thalictroideae</taxon>
        <taxon>Thalictrum</taxon>
    </lineage>
</organism>